<evidence type="ECO:0000313" key="2">
    <source>
        <dbReference type="Proteomes" id="UP001157502"/>
    </source>
</evidence>
<accession>A0ACC2GXG5</accession>
<evidence type="ECO:0000313" key="1">
    <source>
        <dbReference type="EMBL" id="KAJ8008428.1"/>
    </source>
</evidence>
<comment type="caution">
    <text evidence="1">The sequence shown here is derived from an EMBL/GenBank/DDBJ whole genome shotgun (WGS) entry which is preliminary data.</text>
</comment>
<dbReference type="Proteomes" id="UP001157502">
    <property type="component" value="Chromosome 8"/>
</dbReference>
<gene>
    <name evidence="1" type="ORF">DPEC_G00104720</name>
</gene>
<reference evidence="1" key="1">
    <citation type="submission" date="2021-05" db="EMBL/GenBank/DDBJ databases">
        <authorList>
            <person name="Pan Q."/>
            <person name="Jouanno E."/>
            <person name="Zahm M."/>
            <person name="Klopp C."/>
            <person name="Cabau C."/>
            <person name="Louis A."/>
            <person name="Berthelot C."/>
            <person name="Parey E."/>
            <person name="Roest Crollius H."/>
            <person name="Montfort J."/>
            <person name="Robinson-Rechavi M."/>
            <person name="Bouchez O."/>
            <person name="Lampietro C."/>
            <person name="Lopez Roques C."/>
            <person name="Donnadieu C."/>
            <person name="Postlethwait J."/>
            <person name="Bobe J."/>
            <person name="Dillon D."/>
            <person name="Chandos A."/>
            <person name="von Hippel F."/>
            <person name="Guiguen Y."/>
        </authorList>
    </citation>
    <scope>NUCLEOTIDE SEQUENCE</scope>
    <source>
        <strain evidence="1">YG-Jan2019</strain>
    </source>
</reference>
<proteinExistence type="predicted"/>
<dbReference type="EMBL" id="CM055735">
    <property type="protein sequence ID" value="KAJ8008428.1"/>
    <property type="molecule type" value="Genomic_DNA"/>
</dbReference>
<keyword evidence="2" id="KW-1185">Reference proteome</keyword>
<protein>
    <submittedName>
        <fullName evidence="1">Uncharacterized protein</fullName>
    </submittedName>
</protein>
<name>A0ACC2GXG5_DALPE</name>
<sequence>MARVPAAPEDPRSTSPPRLVSPSDTRWTAISTQWTQPAERSNLSLPGLVRWRQSGESGRDFLGLSNSCHHPSTLLFKRANLNSGWGKGCF</sequence>
<organism evidence="1 2">
    <name type="scientific">Dallia pectoralis</name>
    <name type="common">Alaska blackfish</name>
    <dbReference type="NCBI Taxonomy" id="75939"/>
    <lineage>
        <taxon>Eukaryota</taxon>
        <taxon>Metazoa</taxon>
        <taxon>Chordata</taxon>
        <taxon>Craniata</taxon>
        <taxon>Vertebrata</taxon>
        <taxon>Euteleostomi</taxon>
        <taxon>Actinopterygii</taxon>
        <taxon>Neopterygii</taxon>
        <taxon>Teleostei</taxon>
        <taxon>Protacanthopterygii</taxon>
        <taxon>Esociformes</taxon>
        <taxon>Umbridae</taxon>
        <taxon>Dallia</taxon>
    </lineage>
</organism>